<comment type="function">
    <text evidence="17">Member of the two-component regulatory system PhoR/PhoB involved in the phosphate regulon genes expression. PhoR may function as a membrane-associated protein kinase that phosphorylates PhoB in response to environmental signals.</text>
</comment>
<evidence type="ECO:0000313" key="22">
    <source>
        <dbReference type="Proteomes" id="UP000441399"/>
    </source>
</evidence>
<dbReference type="SMART" id="SM00387">
    <property type="entry name" value="HATPase_c"/>
    <property type="match status" value="1"/>
</dbReference>
<feature type="transmembrane region" description="Helical" evidence="18">
    <location>
        <begin position="12"/>
        <end position="43"/>
    </location>
</feature>
<evidence type="ECO:0000256" key="10">
    <source>
        <dbReference type="ARBA" id="ARBA00022692"/>
    </source>
</evidence>
<dbReference type="SUPFAM" id="SSF55874">
    <property type="entry name" value="ATPase domain of HSP90 chaperone/DNA topoisomerase II/histidine kinase"/>
    <property type="match status" value="1"/>
</dbReference>
<evidence type="ECO:0000256" key="1">
    <source>
        <dbReference type="ARBA" id="ARBA00000085"/>
    </source>
</evidence>
<evidence type="ECO:0000256" key="17">
    <source>
        <dbReference type="ARBA" id="ARBA00025207"/>
    </source>
</evidence>
<dbReference type="Pfam" id="PF13426">
    <property type="entry name" value="PAS_9"/>
    <property type="match status" value="1"/>
</dbReference>
<dbReference type="InterPro" id="IPR000014">
    <property type="entry name" value="PAS"/>
</dbReference>
<keyword evidence="13" id="KW-0067">ATP-binding</keyword>
<keyword evidence="16 18" id="KW-0472">Membrane</keyword>
<gene>
    <name evidence="21" type="primary">phoR</name>
    <name evidence="21" type="ORF">OPDIPICF_02574</name>
</gene>
<dbReference type="OrthoDB" id="9813151at2"/>
<evidence type="ECO:0000256" key="4">
    <source>
        <dbReference type="ARBA" id="ARBA00019665"/>
    </source>
</evidence>
<evidence type="ECO:0000256" key="9">
    <source>
        <dbReference type="ARBA" id="ARBA00022679"/>
    </source>
</evidence>
<dbReference type="InterPro" id="IPR004358">
    <property type="entry name" value="Sig_transdc_His_kin-like_C"/>
</dbReference>
<reference evidence="21 22" key="1">
    <citation type="submission" date="2019-11" db="EMBL/GenBank/DDBJ databases">
        <authorList>
            <person name="Holert J."/>
        </authorList>
    </citation>
    <scope>NUCLEOTIDE SEQUENCE [LARGE SCALE GENOMIC DNA]</scope>
    <source>
        <strain evidence="21">SB11_3</strain>
    </source>
</reference>
<evidence type="ECO:0000313" key="21">
    <source>
        <dbReference type="EMBL" id="CAA0122274.1"/>
    </source>
</evidence>
<name>A0A5S9QTY2_9GAMM</name>
<dbReference type="SMART" id="SM00388">
    <property type="entry name" value="HisKA"/>
    <property type="match status" value="1"/>
</dbReference>
<dbReference type="InterPro" id="IPR003661">
    <property type="entry name" value="HisK_dim/P_dom"/>
</dbReference>
<evidence type="ECO:0000256" key="7">
    <source>
        <dbReference type="ARBA" id="ARBA00022553"/>
    </source>
</evidence>
<dbReference type="PANTHER" id="PTHR45453">
    <property type="entry name" value="PHOSPHATE REGULON SENSOR PROTEIN PHOR"/>
    <property type="match status" value="1"/>
</dbReference>
<dbReference type="Pfam" id="PF02518">
    <property type="entry name" value="HATPase_c"/>
    <property type="match status" value="1"/>
</dbReference>
<keyword evidence="6" id="KW-1003">Cell membrane</keyword>
<dbReference type="InterPro" id="IPR005467">
    <property type="entry name" value="His_kinase_dom"/>
</dbReference>
<dbReference type="InterPro" id="IPR003594">
    <property type="entry name" value="HATPase_dom"/>
</dbReference>
<evidence type="ECO:0000256" key="5">
    <source>
        <dbReference type="ARBA" id="ARBA00022448"/>
    </source>
</evidence>
<dbReference type="Gene3D" id="1.10.287.130">
    <property type="match status" value="1"/>
</dbReference>
<evidence type="ECO:0000256" key="15">
    <source>
        <dbReference type="ARBA" id="ARBA00023012"/>
    </source>
</evidence>
<keyword evidence="14 18" id="KW-1133">Transmembrane helix</keyword>
<dbReference type="FunFam" id="1.10.287.130:FF:000008">
    <property type="entry name" value="Two-component sensor histidine kinase"/>
    <property type="match status" value="1"/>
</dbReference>
<evidence type="ECO:0000256" key="2">
    <source>
        <dbReference type="ARBA" id="ARBA00004236"/>
    </source>
</evidence>
<comment type="catalytic activity">
    <reaction evidence="1">
        <text>ATP + protein L-histidine = ADP + protein N-phospho-L-histidine.</text>
        <dbReference type="EC" id="2.7.13.3"/>
    </reaction>
</comment>
<feature type="domain" description="Histidine kinase" evidence="19">
    <location>
        <begin position="210"/>
        <end position="430"/>
    </location>
</feature>
<dbReference type="NCBIfam" id="TIGR02966">
    <property type="entry name" value="phoR_proteo"/>
    <property type="match status" value="1"/>
</dbReference>
<keyword evidence="7" id="KW-0597">Phosphoprotein</keyword>
<dbReference type="GO" id="GO:0006817">
    <property type="term" value="P:phosphate ion transport"/>
    <property type="evidence" value="ECO:0007669"/>
    <property type="project" value="UniProtKB-KW"/>
</dbReference>
<dbReference type="Gene3D" id="3.30.450.20">
    <property type="entry name" value="PAS domain"/>
    <property type="match status" value="1"/>
</dbReference>
<dbReference type="CDD" id="cd00130">
    <property type="entry name" value="PAS"/>
    <property type="match status" value="1"/>
</dbReference>
<dbReference type="Gene3D" id="3.30.565.10">
    <property type="entry name" value="Histidine kinase-like ATPase, C-terminal domain"/>
    <property type="match status" value="1"/>
</dbReference>
<dbReference type="Pfam" id="PF00512">
    <property type="entry name" value="HisKA"/>
    <property type="match status" value="1"/>
</dbReference>
<proteinExistence type="predicted"/>
<organism evidence="21 22">
    <name type="scientific">BD1-7 clade bacterium</name>
    <dbReference type="NCBI Taxonomy" id="2029982"/>
    <lineage>
        <taxon>Bacteria</taxon>
        <taxon>Pseudomonadati</taxon>
        <taxon>Pseudomonadota</taxon>
        <taxon>Gammaproteobacteria</taxon>
        <taxon>Cellvibrionales</taxon>
        <taxon>Spongiibacteraceae</taxon>
        <taxon>BD1-7 clade</taxon>
    </lineage>
</organism>
<dbReference type="GO" id="GO:0005886">
    <property type="term" value="C:plasma membrane"/>
    <property type="evidence" value="ECO:0007669"/>
    <property type="project" value="UniProtKB-SubCell"/>
</dbReference>
<dbReference type="Pfam" id="PF11808">
    <property type="entry name" value="PhoR"/>
    <property type="match status" value="1"/>
</dbReference>
<evidence type="ECO:0000256" key="12">
    <source>
        <dbReference type="ARBA" id="ARBA00022777"/>
    </source>
</evidence>
<dbReference type="PANTHER" id="PTHR45453:SF1">
    <property type="entry name" value="PHOSPHATE REGULON SENSOR PROTEIN PHOR"/>
    <property type="match status" value="1"/>
</dbReference>
<dbReference type="EC" id="2.7.13.3" evidence="3"/>
<evidence type="ECO:0000256" key="8">
    <source>
        <dbReference type="ARBA" id="ARBA00022592"/>
    </source>
</evidence>
<dbReference type="CDD" id="cd00082">
    <property type="entry name" value="HisKA"/>
    <property type="match status" value="1"/>
</dbReference>
<evidence type="ECO:0000256" key="16">
    <source>
        <dbReference type="ARBA" id="ARBA00023136"/>
    </source>
</evidence>
<keyword evidence="8" id="KW-0592">Phosphate transport</keyword>
<keyword evidence="22" id="KW-1185">Reference proteome</keyword>
<dbReference type="EMBL" id="CACSIO010000045">
    <property type="protein sequence ID" value="CAA0122274.1"/>
    <property type="molecule type" value="Genomic_DNA"/>
</dbReference>
<dbReference type="PROSITE" id="PS50112">
    <property type="entry name" value="PAS"/>
    <property type="match status" value="1"/>
</dbReference>
<dbReference type="InterPro" id="IPR035965">
    <property type="entry name" value="PAS-like_dom_sf"/>
</dbReference>
<dbReference type="GO" id="GO:0000155">
    <property type="term" value="F:phosphorelay sensor kinase activity"/>
    <property type="evidence" value="ECO:0007669"/>
    <property type="project" value="InterPro"/>
</dbReference>
<protein>
    <recommendedName>
        <fullName evidence="4">Phosphate regulon sensor protein PhoR</fullName>
        <ecNumber evidence="3">2.7.13.3</ecNumber>
    </recommendedName>
</protein>
<comment type="subcellular location">
    <subcellularLocation>
        <location evidence="2">Cell membrane</location>
    </subcellularLocation>
</comment>
<sequence>MQNNWAKEVRRVLWSFVVFTVLGLAVGRVWLFVAIAGTGYAIWNLWQLKRIHSWLVKTDEADPPESIGFWGDICDKIYYLQKQQKTIQAKLEADVAYLRGSFASLSDAVVMVDHDGSIDWCNGAAMRLLGLHFPKDHGQHIQYLFRDPEFVGFFESQSYEDGIEVRAPNNPDKMLKVQVSSFGTGNRLIFARDVTEIYALEQMRRDFVSNVSHELRTPLTVITGYIDNLHMVIDQLPALEKPLAQMQQQALRMERLLKDLIDLSRLETLPSEMHKTRISLTTISSMVVDEAKASCEAKKLQRNITLNIPHNDDFFLLGQETEVHSALLNLVVNACKYSLDEGNIEVSCWHNDDGVWFSVKDDGVGIDPIQIPRLTERFYRVDQSRSTDSGGTGLGLAIVKRILIRHEAELLIESAYGKGSTFTCHFPSHRLVVD</sequence>
<keyword evidence="11" id="KW-0547">Nucleotide-binding</keyword>
<dbReference type="SMART" id="SM00091">
    <property type="entry name" value="PAS"/>
    <property type="match status" value="1"/>
</dbReference>
<dbReference type="GO" id="GO:0004721">
    <property type="term" value="F:phosphoprotein phosphatase activity"/>
    <property type="evidence" value="ECO:0007669"/>
    <property type="project" value="InterPro"/>
</dbReference>
<keyword evidence="5" id="KW-0813">Transport</keyword>
<dbReference type="SUPFAM" id="SSF55785">
    <property type="entry name" value="PYP-like sensor domain (PAS domain)"/>
    <property type="match status" value="1"/>
</dbReference>
<dbReference type="InterPro" id="IPR021766">
    <property type="entry name" value="PhoR_N"/>
</dbReference>
<dbReference type="GO" id="GO:0016036">
    <property type="term" value="P:cellular response to phosphate starvation"/>
    <property type="evidence" value="ECO:0007669"/>
    <property type="project" value="TreeGrafter"/>
</dbReference>
<dbReference type="AlphaFoldDB" id="A0A5S9QTY2"/>
<evidence type="ECO:0000259" key="20">
    <source>
        <dbReference type="PROSITE" id="PS50112"/>
    </source>
</evidence>
<dbReference type="FunFam" id="3.30.565.10:FF:000006">
    <property type="entry name" value="Sensor histidine kinase WalK"/>
    <property type="match status" value="1"/>
</dbReference>
<evidence type="ECO:0000256" key="14">
    <source>
        <dbReference type="ARBA" id="ARBA00022989"/>
    </source>
</evidence>
<dbReference type="PROSITE" id="PS50109">
    <property type="entry name" value="HIS_KIN"/>
    <property type="match status" value="1"/>
</dbReference>
<evidence type="ECO:0000256" key="6">
    <source>
        <dbReference type="ARBA" id="ARBA00022475"/>
    </source>
</evidence>
<evidence type="ECO:0000256" key="3">
    <source>
        <dbReference type="ARBA" id="ARBA00012438"/>
    </source>
</evidence>
<accession>A0A5S9QTY2</accession>
<keyword evidence="12" id="KW-0418">Kinase</keyword>
<evidence type="ECO:0000256" key="11">
    <source>
        <dbReference type="ARBA" id="ARBA00022741"/>
    </source>
</evidence>
<keyword evidence="10 18" id="KW-0812">Transmembrane</keyword>
<dbReference type="SUPFAM" id="SSF47384">
    <property type="entry name" value="Homodimeric domain of signal transducing histidine kinase"/>
    <property type="match status" value="1"/>
</dbReference>
<dbReference type="InterPro" id="IPR050351">
    <property type="entry name" value="BphY/WalK/GraS-like"/>
</dbReference>
<feature type="domain" description="PAS" evidence="20">
    <location>
        <begin position="94"/>
        <end position="149"/>
    </location>
</feature>
<keyword evidence="15" id="KW-0902">Two-component regulatory system</keyword>
<dbReference type="InterPro" id="IPR036097">
    <property type="entry name" value="HisK_dim/P_sf"/>
</dbReference>
<dbReference type="PRINTS" id="PR00344">
    <property type="entry name" value="BCTRLSENSOR"/>
</dbReference>
<evidence type="ECO:0000256" key="18">
    <source>
        <dbReference type="SAM" id="Phobius"/>
    </source>
</evidence>
<dbReference type="GO" id="GO:0005524">
    <property type="term" value="F:ATP binding"/>
    <property type="evidence" value="ECO:0007669"/>
    <property type="project" value="UniProtKB-KW"/>
</dbReference>
<dbReference type="Proteomes" id="UP000441399">
    <property type="component" value="Unassembled WGS sequence"/>
</dbReference>
<evidence type="ECO:0000256" key="13">
    <source>
        <dbReference type="ARBA" id="ARBA00022840"/>
    </source>
</evidence>
<dbReference type="InterPro" id="IPR036890">
    <property type="entry name" value="HATPase_C_sf"/>
</dbReference>
<evidence type="ECO:0000259" key="19">
    <source>
        <dbReference type="PROSITE" id="PS50109"/>
    </source>
</evidence>
<dbReference type="InterPro" id="IPR014310">
    <property type="entry name" value="Sig_transdc_His_kinase_PhoR"/>
</dbReference>
<keyword evidence="9 21" id="KW-0808">Transferase</keyword>